<dbReference type="STRING" id="1759059.ATE48_12795"/>
<organism evidence="1 2">
    <name type="scientific">Candidatus Viadribacter manganicus</name>
    <dbReference type="NCBI Taxonomy" id="1759059"/>
    <lineage>
        <taxon>Bacteria</taxon>
        <taxon>Pseudomonadati</taxon>
        <taxon>Pseudomonadota</taxon>
        <taxon>Alphaproteobacteria</taxon>
        <taxon>Hyphomonadales</taxon>
        <taxon>Hyphomonadaceae</taxon>
        <taxon>Candidatus Viadribacter</taxon>
    </lineage>
</organism>
<dbReference type="GO" id="GO:0005829">
    <property type="term" value="C:cytosol"/>
    <property type="evidence" value="ECO:0007669"/>
    <property type="project" value="TreeGrafter"/>
</dbReference>
<evidence type="ECO:0000313" key="2">
    <source>
        <dbReference type="Proteomes" id="UP000092498"/>
    </source>
</evidence>
<protein>
    <submittedName>
        <fullName evidence="1">Uncharacterized protein</fullName>
    </submittedName>
</protein>
<dbReference type="PANTHER" id="PTHR43235">
    <property type="entry name" value="GLUTAMINE AMIDOTRANSFERASE PB2B2.05-RELATED"/>
    <property type="match status" value="1"/>
</dbReference>
<accession>A0A1B1AJP0</accession>
<dbReference type="KEGG" id="cbot:ATE48_12795"/>
<evidence type="ECO:0000313" key="1">
    <source>
        <dbReference type="EMBL" id="ANP46730.1"/>
    </source>
</evidence>
<gene>
    <name evidence="1" type="ORF">ATE48_12795</name>
</gene>
<dbReference type="Pfam" id="PF07722">
    <property type="entry name" value="Peptidase_C26"/>
    <property type="match status" value="1"/>
</dbReference>
<keyword evidence="2" id="KW-1185">Reference proteome</keyword>
<dbReference type="OrthoDB" id="9813383at2"/>
<dbReference type="InterPro" id="IPR029062">
    <property type="entry name" value="Class_I_gatase-like"/>
</dbReference>
<name>A0A1B1AJP0_9PROT</name>
<dbReference type="PANTHER" id="PTHR43235:SF1">
    <property type="entry name" value="GLUTAMINE AMIDOTRANSFERASE PB2B2.05-RELATED"/>
    <property type="match status" value="1"/>
</dbReference>
<dbReference type="EMBL" id="CP013244">
    <property type="protein sequence ID" value="ANP46730.1"/>
    <property type="molecule type" value="Genomic_DNA"/>
</dbReference>
<dbReference type="AlphaFoldDB" id="A0A1B1AJP0"/>
<dbReference type="GO" id="GO:0016811">
    <property type="term" value="F:hydrolase activity, acting on carbon-nitrogen (but not peptide) bonds, in linear amides"/>
    <property type="evidence" value="ECO:0007669"/>
    <property type="project" value="InterPro"/>
</dbReference>
<dbReference type="InterPro" id="IPR011697">
    <property type="entry name" value="Peptidase_C26"/>
</dbReference>
<dbReference type="InterPro" id="IPR044668">
    <property type="entry name" value="PuuD-like"/>
</dbReference>
<proteinExistence type="predicted"/>
<dbReference type="SUPFAM" id="SSF52317">
    <property type="entry name" value="Class I glutamine amidotransferase-like"/>
    <property type="match status" value="1"/>
</dbReference>
<dbReference type="InParanoid" id="A0A1B1AJP0"/>
<dbReference type="PROSITE" id="PS51273">
    <property type="entry name" value="GATASE_TYPE_1"/>
    <property type="match status" value="1"/>
</dbReference>
<dbReference type="Gene3D" id="3.40.50.880">
    <property type="match status" value="1"/>
</dbReference>
<dbReference type="Proteomes" id="UP000092498">
    <property type="component" value="Chromosome"/>
</dbReference>
<dbReference type="RefSeq" id="WP_066772110.1">
    <property type="nucleotide sequence ID" value="NZ_CP013244.1"/>
</dbReference>
<reference evidence="1 2" key="1">
    <citation type="submission" date="2015-11" db="EMBL/GenBank/DDBJ databases">
        <title>Whole-Genome Sequence of Candidatus Oderbacter manganicum from the National Park Lower Oder Valley, Germany.</title>
        <authorList>
            <person name="Braun B."/>
            <person name="Liere K."/>
            <person name="Szewzyk U."/>
        </authorList>
    </citation>
    <scope>NUCLEOTIDE SEQUENCE [LARGE SCALE GENOMIC DNA]</scope>
    <source>
        <strain evidence="1 2">OTSz_A_272</strain>
    </source>
</reference>
<sequence>MAKPRIGISPDNEWREGNPSRAFYFLDAQNFVALKKARALSFMLVHDPSAVEDYLDALDGIVISGGGYQFQDSVKLINPNDSQAPNEKRARVAFEWALIEAALKRDMPVLAVCGGVQTLNAVLGGKLVVSLAEANPAWSRHRDPPFNKLSHDVAVLENTLLHRLTGANTFAVNSLHRQGIIEVGPDVVVSASADDGIVEAIEAPQYRFCLGVQWHPEFDLTPADQLIFDGFVRACQR</sequence>
<dbReference type="CDD" id="cd01745">
    <property type="entry name" value="GATase1_2"/>
    <property type="match status" value="1"/>
</dbReference>